<protein>
    <submittedName>
        <fullName evidence="7">Carbohydrate kinase</fullName>
        <ecNumber evidence="7">2.7.1.-</ecNumber>
    </submittedName>
</protein>
<evidence type="ECO:0000313" key="7">
    <source>
        <dbReference type="EMBL" id="MFC3120607.1"/>
    </source>
</evidence>
<dbReference type="PANTHER" id="PTHR43085:SF1">
    <property type="entry name" value="PSEUDOURIDINE KINASE-RELATED"/>
    <property type="match status" value="1"/>
</dbReference>
<dbReference type="Gene3D" id="3.40.1190.20">
    <property type="match status" value="1"/>
</dbReference>
<gene>
    <name evidence="7" type="ORF">ACFOHL_03140</name>
</gene>
<evidence type="ECO:0000256" key="1">
    <source>
        <dbReference type="ARBA" id="ARBA00010688"/>
    </source>
</evidence>
<dbReference type="SUPFAM" id="SSF53613">
    <property type="entry name" value="Ribokinase-like"/>
    <property type="match status" value="1"/>
</dbReference>
<keyword evidence="5" id="KW-0067">ATP-binding</keyword>
<evidence type="ECO:0000259" key="6">
    <source>
        <dbReference type="Pfam" id="PF00294"/>
    </source>
</evidence>
<accession>A0ABV7FP42</accession>
<dbReference type="InterPro" id="IPR050306">
    <property type="entry name" value="PfkB_Carbo_kinase"/>
</dbReference>
<keyword evidence="2 7" id="KW-0808">Transferase</keyword>
<comment type="caution">
    <text evidence="7">The sequence shown here is derived from an EMBL/GenBank/DDBJ whole genome shotgun (WGS) entry which is preliminary data.</text>
</comment>
<dbReference type="CDD" id="cd01167">
    <property type="entry name" value="bac_FRK"/>
    <property type="match status" value="1"/>
</dbReference>
<dbReference type="EC" id="2.7.1.-" evidence="7"/>
<feature type="domain" description="Carbohydrate kinase PfkB" evidence="6">
    <location>
        <begin position="1"/>
        <end position="312"/>
    </location>
</feature>
<evidence type="ECO:0000256" key="4">
    <source>
        <dbReference type="ARBA" id="ARBA00022777"/>
    </source>
</evidence>
<evidence type="ECO:0000256" key="5">
    <source>
        <dbReference type="ARBA" id="ARBA00022840"/>
    </source>
</evidence>
<reference evidence="8" key="1">
    <citation type="journal article" date="2019" name="Int. J. Syst. Evol. Microbiol.">
        <title>The Global Catalogue of Microorganisms (GCM) 10K type strain sequencing project: providing services to taxonomists for standard genome sequencing and annotation.</title>
        <authorList>
            <consortium name="The Broad Institute Genomics Platform"/>
            <consortium name="The Broad Institute Genome Sequencing Center for Infectious Disease"/>
            <person name="Wu L."/>
            <person name="Ma J."/>
        </authorList>
    </citation>
    <scope>NUCLEOTIDE SEQUENCE [LARGE SCALE GENOMIC DNA]</scope>
    <source>
        <strain evidence="8">KCTC 52473</strain>
    </source>
</reference>
<keyword evidence="4 7" id="KW-0418">Kinase</keyword>
<dbReference type="InterPro" id="IPR011611">
    <property type="entry name" value="PfkB_dom"/>
</dbReference>
<dbReference type="PANTHER" id="PTHR43085">
    <property type="entry name" value="HEXOKINASE FAMILY MEMBER"/>
    <property type="match status" value="1"/>
</dbReference>
<dbReference type="RefSeq" id="WP_376918742.1">
    <property type="nucleotide sequence ID" value="NZ_JBHRSW010000005.1"/>
</dbReference>
<proteinExistence type="inferred from homology"/>
<organism evidence="7 8">
    <name type="scientific">Agaribacter flavus</name>
    <dbReference type="NCBI Taxonomy" id="1902781"/>
    <lineage>
        <taxon>Bacteria</taxon>
        <taxon>Pseudomonadati</taxon>
        <taxon>Pseudomonadota</taxon>
        <taxon>Gammaproteobacteria</taxon>
        <taxon>Alteromonadales</taxon>
        <taxon>Alteromonadaceae</taxon>
        <taxon>Agaribacter</taxon>
    </lineage>
</organism>
<sequence length="332" mass="36269">MKKVICFGEALIDFLNTANEVHDGLNIPVFNQFPGGAPANAAVAVAKLGGSAFFAGQVGDDTFGHYLKDALSRYGVNTKFTLFHPSAKTALAFVSLDTQGERSFSFCRSASADLLVNAEQFPSDLCETQDILHLCSNTLTTNEIANTTFSLASVALQNNAIVSVDVNLRHNLWDNNKADKYSVNQLLSYAKVIKFSKEELDYLSNKSEREYLQQLFAQNRQCQLILVTDGANPVRYFSRDYAGQVDVPPTTVSDTTCGGDSFIGGFLFCLSSIHNTKGIDLDEDSLQRFLKFSIACGAHTVAKQGAFPALPKLADVSKHFPFTDKSVCKEPQ</sequence>
<evidence type="ECO:0000256" key="3">
    <source>
        <dbReference type="ARBA" id="ARBA00022741"/>
    </source>
</evidence>
<comment type="similarity">
    <text evidence="1">Belongs to the carbohydrate kinase PfkB family.</text>
</comment>
<evidence type="ECO:0000256" key="2">
    <source>
        <dbReference type="ARBA" id="ARBA00022679"/>
    </source>
</evidence>
<dbReference type="EMBL" id="JBHRSW010000005">
    <property type="protein sequence ID" value="MFC3120607.1"/>
    <property type="molecule type" value="Genomic_DNA"/>
</dbReference>
<evidence type="ECO:0000313" key="8">
    <source>
        <dbReference type="Proteomes" id="UP001595478"/>
    </source>
</evidence>
<name>A0ABV7FP42_9ALTE</name>
<dbReference type="GO" id="GO:0016301">
    <property type="term" value="F:kinase activity"/>
    <property type="evidence" value="ECO:0007669"/>
    <property type="project" value="UniProtKB-KW"/>
</dbReference>
<dbReference type="InterPro" id="IPR029056">
    <property type="entry name" value="Ribokinase-like"/>
</dbReference>
<dbReference type="Pfam" id="PF00294">
    <property type="entry name" value="PfkB"/>
    <property type="match status" value="1"/>
</dbReference>
<keyword evidence="8" id="KW-1185">Reference proteome</keyword>
<dbReference type="Proteomes" id="UP001595478">
    <property type="component" value="Unassembled WGS sequence"/>
</dbReference>
<keyword evidence="3" id="KW-0547">Nucleotide-binding</keyword>